<keyword evidence="1" id="KW-0808">Transferase</keyword>
<sequence length="230" mass="26303">MRRAPTAPGRRRSNPLRVWFKQHEGRVVNKWVHYLDVYHRHFAPFRGRPVTLLEFGVNRGGSLQMWRDYLGPQARIIGVDVDPECAAFAAEGIEVVIGDQEDRQFLRDLVARIGPLDIVVDDGGHTMRQQIATFEEVWPAVVDGGVLVVEDLHTSYWNGYGGGLRREGTFVEYVKGLVDQLHAWHSRQPEPEVDDYTRTIRGMHVYDSIVVLDKGTVDRPRARRSGHRGR</sequence>
<dbReference type="GO" id="GO:0032259">
    <property type="term" value="P:methylation"/>
    <property type="evidence" value="ECO:0007669"/>
    <property type="project" value="UniProtKB-KW"/>
</dbReference>
<dbReference type="Gene3D" id="3.40.50.150">
    <property type="entry name" value="Vaccinia Virus protein VP39"/>
    <property type="match status" value="1"/>
</dbReference>
<comment type="caution">
    <text evidence="1">The sequence shown here is derived from an EMBL/GenBank/DDBJ whole genome shotgun (WGS) entry which is preliminary data.</text>
</comment>
<keyword evidence="1" id="KW-0489">Methyltransferase</keyword>
<keyword evidence="2" id="KW-1185">Reference proteome</keyword>
<dbReference type="EMBL" id="BAABIM010000002">
    <property type="protein sequence ID" value="GAA4684571.1"/>
    <property type="molecule type" value="Genomic_DNA"/>
</dbReference>
<dbReference type="SUPFAM" id="SSF53335">
    <property type="entry name" value="S-adenosyl-L-methionine-dependent methyltransferases"/>
    <property type="match status" value="1"/>
</dbReference>
<reference evidence="2" key="1">
    <citation type="journal article" date="2019" name="Int. J. Syst. Evol. Microbiol.">
        <title>The Global Catalogue of Microorganisms (GCM) 10K type strain sequencing project: providing services to taxonomists for standard genome sequencing and annotation.</title>
        <authorList>
            <consortium name="The Broad Institute Genomics Platform"/>
            <consortium name="The Broad Institute Genome Sequencing Center for Infectious Disease"/>
            <person name="Wu L."/>
            <person name="Ma J."/>
        </authorList>
    </citation>
    <scope>NUCLEOTIDE SEQUENCE [LARGE SCALE GENOMIC DNA]</scope>
    <source>
        <strain evidence="2">JCM 18127</strain>
    </source>
</reference>
<dbReference type="GO" id="GO:0008168">
    <property type="term" value="F:methyltransferase activity"/>
    <property type="evidence" value="ECO:0007669"/>
    <property type="project" value="UniProtKB-KW"/>
</dbReference>
<dbReference type="CDD" id="cd02440">
    <property type="entry name" value="AdoMet_MTases"/>
    <property type="match status" value="1"/>
</dbReference>
<evidence type="ECO:0000313" key="1">
    <source>
        <dbReference type="EMBL" id="GAA4684571.1"/>
    </source>
</evidence>
<organism evidence="1 2">
    <name type="scientific">Nocardioides nanhaiensis</name>
    <dbReference type="NCBI Taxonomy" id="1476871"/>
    <lineage>
        <taxon>Bacteria</taxon>
        <taxon>Bacillati</taxon>
        <taxon>Actinomycetota</taxon>
        <taxon>Actinomycetes</taxon>
        <taxon>Propionibacteriales</taxon>
        <taxon>Nocardioidaceae</taxon>
        <taxon>Nocardioides</taxon>
    </lineage>
</organism>
<dbReference type="Proteomes" id="UP001500621">
    <property type="component" value="Unassembled WGS sequence"/>
</dbReference>
<accession>A0ABP8WA92</accession>
<dbReference type="InterPro" id="IPR029063">
    <property type="entry name" value="SAM-dependent_MTases_sf"/>
</dbReference>
<protein>
    <submittedName>
        <fullName evidence="1">Class I SAM-dependent methyltransferase</fullName>
    </submittedName>
</protein>
<proteinExistence type="predicted"/>
<dbReference type="Pfam" id="PF13578">
    <property type="entry name" value="Methyltransf_24"/>
    <property type="match status" value="1"/>
</dbReference>
<evidence type="ECO:0000313" key="2">
    <source>
        <dbReference type="Proteomes" id="UP001500621"/>
    </source>
</evidence>
<name>A0ABP8WA92_9ACTN</name>
<gene>
    <name evidence="1" type="ORF">GCM10023226_22490</name>
</gene>